<feature type="signal peptide" evidence="2">
    <location>
        <begin position="1"/>
        <end position="24"/>
    </location>
</feature>
<protein>
    <recommendedName>
        <fullName evidence="4">Secreted protein</fullName>
    </recommendedName>
</protein>
<reference evidence="3" key="1">
    <citation type="submission" date="2014-09" db="EMBL/GenBank/DDBJ databases">
        <authorList>
            <person name="Magalhaes I.L.F."/>
            <person name="Oliveira U."/>
            <person name="Santos F.R."/>
            <person name="Vidigal T.H.D.A."/>
            <person name="Brescovit A.D."/>
            <person name="Santos A.J."/>
        </authorList>
    </citation>
    <scope>NUCLEOTIDE SEQUENCE</scope>
    <source>
        <tissue evidence="3">Shoot tissue taken approximately 20 cm above the soil surface</tissue>
    </source>
</reference>
<feature type="chain" id="PRO_5002046129" description="Secreted protein" evidence="2">
    <location>
        <begin position="25"/>
        <end position="154"/>
    </location>
</feature>
<keyword evidence="2" id="KW-0732">Signal</keyword>
<sequence>MFFPNCVCGALFLEFFSFSPFVTCFSVAASLPLLDEEGDTSDRPSKPSPCPEPPSSTALTSSIATESRCTSRVISTTSSSSLNRVVLVPLRVESSKLPLCGINVAVSSCDLLELPRSVAASVPAIFFSTSQANCSLLLNASRDFSRRLELRACL</sequence>
<evidence type="ECO:0000256" key="2">
    <source>
        <dbReference type="SAM" id="SignalP"/>
    </source>
</evidence>
<dbReference type="AlphaFoldDB" id="A0A0A9CPX4"/>
<proteinExistence type="predicted"/>
<accession>A0A0A9CPX4</accession>
<dbReference type="EMBL" id="GBRH01222440">
    <property type="protein sequence ID" value="JAD75455.1"/>
    <property type="molecule type" value="Transcribed_RNA"/>
</dbReference>
<evidence type="ECO:0000256" key="1">
    <source>
        <dbReference type="SAM" id="MobiDB-lite"/>
    </source>
</evidence>
<feature type="region of interest" description="Disordered" evidence="1">
    <location>
        <begin position="36"/>
        <end position="64"/>
    </location>
</feature>
<evidence type="ECO:0000313" key="3">
    <source>
        <dbReference type="EMBL" id="JAD75455.1"/>
    </source>
</evidence>
<name>A0A0A9CPX4_ARUDO</name>
<evidence type="ECO:0008006" key="4">
    <source>
        <dbReference type="Google" id="ProtNLM"/>
    </source>
</evidence>
<organism evidence="3">
    <name type="scientific">Arundo donax</name>
    <name type="common">Giant reed</name>
    <name type="synonym">Donax arundinaceus</name>
    <dbReference type="NCBI Taxonomy" id="35708"/>
    <lineage>
        <taxon>Eukaryota</taxon>
        <taxon>Viridiplantae</taxon>
        <taxon>Streptophyta</taxon>
        <taxon>Embryophyta</taxon>
        <taxon>Tracheophyta</taxon>
        <taxon>Spermatophyta</taxon>
        <taxon>Magnoliopsida</taxon>
        <taxon>Liliopsida</taxon>
        <taxon>Poales</taxon>
        <taxon>Poaceae</taxon>
        <taxon>PACMAD clade</taxon>
        <taxon>Arundinoideae</taxon>
        <taxon>Arundineae</taxon>
        <taxon>Arundo</taxon>
    </lineage>
</organism>
<reference evidence="3" key="2">
    <citation type="journal article" date="2015" name="Data Brief">
        <title>Shoot transcriptome of the giant reed, Arundo donax.</title>
        <authorList>
            <person name="Barrero R.A."/>
            <person name="Guerrero F.D."/>
            <person name="Moolhuijzen P."/>
            <person name="Goolsby J.A."/>
            <person name="Tidwell J."/>
            <person name="Bellgard S.E."/>
            <person name="Bellgard M.I."/>
        </authorList>
    </citation>
    <scope>NUCLEOTIDE SEQUENCE</scope>
    <source>
        <tissue evidence="3">Shoot tissue taken approximately 20 cm above the soil surface</tissue>
    </source>
</reference>